<dbReference type="PRINTS" id="PR00929">
    <property type="entry name" value="ATHOOK"/>
</dbReference>
<evidence type="ECO:0000256" key="1">
    <source>
        <dbReference type="ARBA" id="ARBA00004123"/>
    </source>
</evidence>
<dbReference type="GO" id="GO:0030261">
    <property type="term" value="P:chromosome condensation"/>
    <property type="evidence" value="ECO:0007669"/>
    <property type="project" value="TreeGrafter"/>
</dbReference>
<protein>
    <submittedName>
        <fullName evidence="7">Uncharacterized protein LOC108860268</fullName>
    </submittedName>
</protein>
<dbReference type="PANTHER" id="PTHR11467">
    <property type="entry name" value="HISTONE H1"/>
    <property type="match status" value="1"/>
</dbReference>
<dbReference type="PROSITE" id="PS51504">
    <property type="entry name" value="H15"/>
    <property type="match status" value="1"/>
</dbReference>
<feature type="compositionally biased region" description="Polar residues" evidence="4">
    <location>
        <begin position="269"/>
        <end position="279"/>
    </location>
</feature>
<name>A0A6J0NZ81_RAPSA</name>
<organism evidence="6 7">
    <name type="scientific">Raphanus sativus</name>
    <name type="common">Radish</name>
    <name type="synonym">Raphanus raphanistrum var. sativus</name>
    <dbReference type="NCBI Taxonomy" id="3726"/>
    <lineage>
        <taxon>Eukaryota</taxon>
        <taxon>Viridiplantae</taxon>
        <taxon>Streptophyta</taxon>
        <taxon>Embryophyta</taxon>
        <taxon>Tracheophyta</taxon>
        <taxon>Spermatophyta</taxon>
        <taxon>Magnoliopsida</taxon>
        <taxon>eudicotyledons</taxon>
        <taxon>Gunneridae</taxon>
        <taxon>Pentapetalae</taxon>
        <taxon>rosids</taxon>
        <taxon>malvids</taxon>
        <taxon>Brassicales</taxon>
        <taxon>Brassicaceae</taxon>
        <taxon>Brassiceae</taxon>
        <taxon>Raphanus</taxon>
    </lineage>
</organism>
<dbReference type="PANTHER" id="PTHR11467:SF29">
    <property type="entry name" value="OS03G0711600 PROTEIN"/>
    <property type="match status" value="1"/>
</dbReference>
<dbReference type="KEGG" id="rsz:108860268"/>
<dbReference type="Gene3D" id="1.10.10.10">
    <property type="entry name" value="Winged helix-like DNA-binding domain superfamily/Winged helix DNA-binding domain"/>
    <property type="match status" value="1"/>
</dbReference>
<feature type="compositionally biased region" description="Low complexity" evidence="4">
    <location>
        <begin position="215"/>
        <end position="227"/>
    </location>
</feature>
<feature type="compositionally biased region" description="Basic residues" evidence="4">
    <location>
        <begin position="354"/>
        <end position="372"/>
    </location>
</feature>
<feature type="region of interest" description="Disordered" evidence="4">
    <location>
        <begin position="1"/>
        <end position="61"/>
    </location>
</feature>
<evidence type="ECO:0000256" key="3">
    <source>
        <dbReference type="ARBA" id="ARBA00023242"/>
    </source>
</evidence>
<dbReference type="SUPFAM" id="SSF46785">
    <property type="entry name" value="Winged helix' DNA-binding domain"/>
    <property type="match status" value="1"/>
</dbReference>
<evidence type="ECO:0000256" key="2">
    <source>
        <dbReference type="ARBA" id="ARBA00023125"/>
    </source>
</evidence>
<reference evidence="6" key="1">
    <citation type="journal article" date="2019" name="Database">
        <title>The radish genome database (RadishGD): an integrated information resource for radish genomics.</title>
        <authorList>
            <person name="Yu H.J."/>
            <person name="Baek S."/>
            <person name="Lee Y.J."/>
            <person name="Cho A."/>
            <person name="Mun J.H."/>
        </authorList>
    </citation>
    <scope>NUCLEOTIDE SEQUENCE [LARGE SCALE GENOMIC DNA]</scope>
    <source>
        <strain evidence="6">cv. WK10039</strain>
    </source>
</reference>
<dbReference type="GO" id="GO:0031492">
    <property type="term" value="F:nucleosomal DNA binding"/>
    <property type="evidence" value="ECO:0007669"/>
    <property type="project" value="TreeGrafter"/>
</dbReference>
<keyword evidence="3" id="KW-0539">Nucleus</keyword>
<reference evidence="7" key="2">
    <citation type="submission" date="2025-08" db="UniProtKB">
        <authorList>
            <consortium name="RefSeq"/>
        </authorList>
    </citation>
    <scope>IDENTIFICATION</scope>
    <source>
        <tissue evidence="7">Leaf</tissue>
    </source>
</reference>
<dbReference type="InterPro" id="IPR036388">
    <property type="entry name" value="WH-like_DNA-bd_sf"/>
</dbReference>
<dbReference type="GO" id="GO:0003690">
    <property type="term" value="F:double-stranded DNA binding"/>
    <property type="evidence" value="ECO:0007669"/>
    <property type="project" value="TreeGrafter"/>
</dbReference>
<dbReference type="GO" id="GO:0006334">
    <property type="term" value="P:nucleosome assembly"/>
    <property type="evidence" value="ECO:0007669"/>
    <property type="project" value="InterPro"/>
</dbReference>
<sequence length="513" mass="55582">MDPNHPSNTSIVRGRGSPPNQPVFHVRPINQSNNVYFHPQFQPQPQPQFQHMPQFQRRPQFQPRPQFQSRLQFLPQPQQQISPSSQFALVPARAQPSIDYPPYDNMICDAIRDLNQPGGSTKQTISTHIKRSNAVLPPSHEVLMTYHLKTLKNNGVLTMVNKSYKIAAAAAPPPPPPPPRQNVAVARDIVAPRSEVFLRNTSPLALLAASASASGSAWALPSQPQRRGPGRPPKARPEAPQEQQPINARPVAVLSRGQSSREQPELPVTNPTQVVSDSANGRPGRRPRRDEAVPVAPTAGVILGLPNASMQGRGRPPSLRAAGRQRKRQLIGESSGGVANAAPAGGETVAVASKMRRGPGRPPKIVRNRPRKSATPMSIREATGTLESDYGELKRKLDFACEKAKEILDGLNAGIGGNGVIAMSQVRQEVEGLLPILIVEPHGVGQVQPQAVEEVEPEAMEEMPPEEAAAQTEAETQGEEHGQEVEEGEQAQPKPQPQTEAEAMQGPDLISEE</sequence>
<dbReference type="GeneID" id="108860268"/>
<dbReference type="InterPro" id="IPR017956">
    <property type="entry name" value="AT_hook_DNA-bd_motif"/>
</dbReference>
<feature type="region of interest" description="Disordered" evidence="4">
    <location>
        <begin position="215"/>
        <end position="383"/>
    </location>
</feature>
<feature type="domain" description="H15" evidence="5">
    <location>
        <begin position="99"/>
        <end position="168"/>
    </location>
</feature>
<accession>A0A6J0NZ81</accession>
<comment type="subcellular location">
    <subcellularLocation>
        <location evidence="1">Nucleus</location>
    </subcellularLocation>
</comment>
<dbReference type="SMART" id="SM00526">
    <property type="entry name" value="H15"/>
    <property type="match status" value="1"/>
</dbReference>
<feature type="compositionally biased region" description="Acidic residues" evidence="4">
    <location>
        <begin position="453"/>
        <end position="465"/>
    </location>
</feature>
<evidence type="ECO:0000259" key="5">
    <source>
        <dbReference type="PROSITE" id="PS51504"/>
    </source>
</evidence>
<feature type="compositionally biased region" description="Low complexity" evidence="4">
    <location>
        <begin position="37"/>
        <end position="61"/>
    </location>
</feature>
<dbReference type="GO" id="GO:0005730">
    <property type="term" value="C:nucleolus"/>
    <property type="evidence" value="ECO:0007669"/>
    <property type="project" value="TreeGrafter"/>
</dbReference>
<keyword evidence="2" id="KW-0238">DNA-binding</keyword>
<dbReference type="AlphaFoldDB" id="A0A6J0NZ81"/>
<dbReference type="GO" id="GO:0000786">
    <property type="term" value="C:nucleosome"/>
    <property type="evidence" value="ECO:0007669"/>
    <property type="project" value="InterPro"/>
</dbReference>
<dbReference type="InterPro" id="IPR036390">
    <property type="entry name" value="WH_DNA-bd_sf"/>
</dbReference>
<gene>
    <name evidence="7" type="primary">LOC108860268</name>
</gene>
<dbReference type="OrthoDB" id="1109289at2759"/>
<proteinExistence type="predicted"/>
<dbReference type="GO" id="GO:0045910">
    <property type="term" value="P:negative regulation of DNA recombination"/>
    <property type="evidence" value="ECO:0007669"/>
    <property type="project" value="TreeGrafter"/>
</dbReference>
<dbReference type="InterPro" id="IPR005818">
    <property type="entry name" value="Histone_H1/H5_H15"/>
</dbReference>
<dbReference type="Pfam" id="PF00538">
    <property type="entry name" value="Linker_histone"/>
    <property type="match status" value="1"/>
</dbReference>
<feature type="compositionally biased region" description="Polar residues" evidence="4">
    <location>
        <begin position="1"/>
        <end position="11"/>
    </location>
</feature>
<evidence type="ECO:0000313" key="6">
    <source>
        <dbReference type="Proteomes" id="UP000504610"/>
    </source>
</evidence>
<evidence type="ECO:0000256" key="4">
    <source>
        <dbReference type="SAM" id="MobiDB-lite"/>
    </source>
</evidence>
<keyword evidence="6" id="KW-1185">Reference proteome</keyword>
<feature type="compositionally biased region" description="Low complexity" evidence="4">
    <location>
        <begin position="466"/>
        <end position="475"/>
    </location>
</feature>
<dbReference type="Proteomes" id="UP000504610">
    <property type="component" value="Chromosome 5"/>
</dbReference>
<dbReference type="RefSeq" id="XP_018489670.2">
    <property type="nucleotide sequence ID" value="XM_018634168.2"/>
</dbReference>
<evidence type="ECO:0000313" key="7">
    <source>
        <dbReference type="RefSeq" id="XP_018489670.2"/>
    </source>
</evidence>
<feature type="region of interest" description="Disordered" evidence="4">
    <location>
        <begin position="447"/>
        <end position="513"/>
    </location>
</feature>